<feature type="transmembrane region" description="Helical" evidence="1">
    <location>
        <begin position="195"/>
        <end position="215"/>
    </location>
</feature>
<keyword evidence="1" id="KW-1133">Transmembrane helix</keyword>
<keyword evidence="1" id="KW-0472">Membrane</keyword>
<dbReference type="InParanoid" id="A0A1Z5KRR5"/>
<feature type="chain" id="PRO_5012170588" evidence="2">
    <location>
        <begin position="24"/>
        <end position="274"/>
    </location>
</feature>
<proteinExistence type="predicted"/>
<name>A0A1Z5KRR5_FISSO</name>
<evidence type="ECO:0000313" key="4">
    <source>
        <dbReference type="Proteomes" id="UP000198406"/>
    </source>
</evidence>
<dbReference type="EMBL" id="BDSP01000285">
    <property type="protein sequence ID" value="GAX29013.1"/>
    <property type="molecule type" value="Genomic_DNA"/>
</dbReference>
<dbReference type="AlphaFoldDB" id="A0A1Z5KRR5"/>
<protein>
    <submittedName>
        <fullName evidence="3">Uncharacterized protein</fullName>
    </submittedName>
</protein>
<evidence type="ECO:0000256" key="1">
    <source>
        <dbReference type="SAM" id="Phobius"/>
    </source>
</evidence>
<reference evidence="3 4" key="1">
    <citation type="journal article" date="2015" name="Plant Cell">
        <title>Oil accumulation by the oleaginous diatom Fistulifera solaris as revealed by the genome and transcriptome.</title>
        <authorList>
            <person name="Tanaka T."/>
            <person name="Maeda Y."/>
            <person name="Veluchamy A."/>
            <person name="Tanaka M."/>
            <person name="Abida H."/>
            <person name="Marechal E."/>
            <person name="Bowler C."/>
            <person name="Muto M."/>
            <person name="Sunaga Y."/>
            <person name="Tanaka M."/>
            <person name="Yoshino T."/>
            <person name="Taniguchi T."/>
            <person name="Fukuda Y."/>
            <person name="Nemoto M."/>
            <person name="Matsumoto M."/>
            <person name="Wong P.S."/>
            <person name="Aburatani S."/>
            <person name="Fujibuchi W."/>
        </authorList>
    </citation>
    <scope>NUCLEOTIDE SEQUENCE [LARGE SCALE GENOMIC DNA]</scope>
    <source>
        <strain evidence="3 4">JPCC DA0580</strain>
    </source>
</reference>
<keyword evidence="4" id="KW-1185">Reference proteome</keyword>
<evidence type="ECO:0000256" key="2">
    <source>
        <dbReference type="SAM" id="SignalP"/>
    </source>
</evidence>
<sequence>MTRLQSFLTLLLTIACSVSVVRQYQVLNDYWNRAYEDVEAAYEAVHDLCLRDERELCGSSEASHAAATPEMDVWTLTLALERDSAPHLIQSLDSSTEKRNILDSATSPTGSVPRTTFSVAASQYLRTSTSRRRLTEESPVSHSSPIVATSFPSDCLQNAWIEQNVHPSCSRALHHWQDMATLLQHQKCTARWFKAFYGAFWGMLLTVWYVMYWIFRSSDLKEIEIFLLKHLECLHSCGSCCCCAKSCCLENAKAISPPATECENCCCNTSVGKA</sequence>
<feature type="signal peptide" evidence="2">
    <location>
        <begin position="1"/>
        <end position="23"/>
    </location>
</feature>
<keyword evidence="1" id="KW-0812">Transmembrane</keyword>
<evidence type="ECO:0000313" key="3">
    <source>
        <dbReference type="EMBL" id="GAX29013.1"/>
    </source>
</evidence>
<accession>A0A1Z5KRR5</accession>
<keyword evidence="2" id="KW-0732">Signal</keyword>
<dbReference type="Proteomes" id="UP000198406">
    <property type="component" value="Unassembled WGS sequence"/>
</dbReference>
<comment type="caution">
    <text evidence="3">The sequence shown here is derived from an EMBL/GenBank/DDBJ whole genome shotgun (WGS) entry which is preliminary data.</text>
</comment>
<gene>
    <name evidence="3" type="ORF">FisN_7Hh396</name>
</gene>
<dbReference type="PROSITE" id="PS51257">
    <property type="entry name" value="PROKAR_LIPOPROTEIN"/>
    <property type="match status" value="1"/>
</dbReference>
<organism evidence="3 4">
    <name type="scientific">Fistulifera solaris</name>
    <name type="common">Oleaginous diatom</name>
    <dbReference type="NCBI Taxonomy" id="1519565"/>
    <lineage>
        <taxon>Eukaryota</taxon>
        <taxon>Sar</taxon>
        <taxon>Stramenopiles</taxon>
        <taxon>Ochrophyta</taxon>
        <taxon>Bacillariophyta</taxon>
        <taxon>Bacillariophyceae</taxon>
        <taxon>Bacillariophycidae</taxon>
        <taxon>Naviculales</taxon>
        <taxon>Naviculaceae</taxon>
        <taxon>Fistulifera</taxon>
    </lineage>
</organism>